<evidence type="ECO:0000313" key="12">
    <source>
        <dbReference type="EMBL" id="KAK8888805.1"/>
    </source>
</evidence>
<evidence type="ECO:0000256" key="6">
    <source>
        <dbReference type="ARBA" id="ARBA00023004"/>
    </source>
</evidence>
<dbReference type="PROSITE" id="PS51193">
    <property type="entry name" value="HELICASE_ATP_BIND_2"/>
    <property type="match status" value="1"/>
</dbReference>
<evidence type="ECO:0000256" key="8">
    <source>
        <dbReference type="ARBA" id="ARBA00023235"/>
    </source>
</evidence>
<keyword evidence="3" id="KW-0378">Hydrolase</keyword>
<keyword evidence="13" id="KW-1185">Reference proteome</keyword>
<protein>
    <recommendedName>
        <fullName evidence="11">Helicase ATP-binding domain-containing protein</fullName>
    </recommendedName>
</protein>
<dbReference type="InterPro" id="IPR006555">
    <property type="entry name" value="ATP-dep_Helicase_C"/>
</dbReference>
<dbReference type="Gene3D" id="1.10.30.20">
    <property type="entry name" value="Bacterial XPD DNA helicase, FeS cluster domain"/>
    <property type="match status" value="1"/>
</dbReference>
<keyword evidence="7" id="KW-0411">Iron-sulfur</keyword>
<dbReference type="PANTHER" id="PTHR11472:SF47">
    <property type="entry name" value="FANCONI ANEMIA GROUP J PROTEIN"/>
    <property type="match status" value="1"/>
</dbReference>
<evidence type="ECO:0000256" key="9">
    <source>
        <dbReference type="SAM" id="Coils"/>
    </source>
</evidence>
<dbReference type="InterPro" id="IPR010614">
    <property type="entry name" value="RAD3-like_helicase_DEAD"/>
</dbReference>
<dbReference type="Pfam" id="PF06733">
    <property type="entry name" value="DEAD_2"/>
    <property type="match status" value="1"/>
</dbReference>
<reference evidence="12 13" key="1">
    <citation type="submission" date="2024-04" db="EMBL/GenBank/DDBJ databases">
        <title>Tritrichomonas musculus Genome.</title>
        <authorList>
            <person name="Alves-Ferreira E."/>
            <person name="Grigg M."/>
            <person name="Lorenzi H."/>
            <person name="Galac M."/>
        </authorList>
    </citation>
    <scope>NUCLEOTIDE SEQUENCE [LARGE SCALE GENOMIC DNA]</scope>
    <source>
        <strain evidence="12 13">EAF2021</strain>
    </source>
</reference>
<keyword evidence="4" id="KW-0347">Helicase</keyword>
<dbReference type="SMART" id="SM00488">
    <property type="entry name" value="DEXDc2"/>
    <property type="match status" value="1"/>
</dbReference>
<keyword evidence="6" id="KW-0408">Iron</keyword>
<evidence type="ECO:0000256" key="10">
    <source>
        <dbReference type="SAM" id="MobiDB-lite"/>
    </source>
</evidence>
<proteinExistence type="predicted"/>
<dbReference type="SMART" id="SM00491">
    <property type="entry name" value="HELICc2"/>
    <property type="match status" value="1"/>
</dbReference>
<comment type="caution">
    <text evidence="12">The sequence shown here is derived from an EMBL/GenBank/DDBJ whole genome shotgun (WGS) entry which is preliminary data.</text>
</comment>
<keyword evidence="5" id="KW-0067">ATP-binding</keyword>
<dbReference type="InterPro" id="IPR006554">
    <property type="entry name" value="Helicase-like_DEXD_c2"/>
</dbReference>
<evidence type="ECO:0000313" key="13">
    <source>
        <dbReference type="Proteomes" id="UP001470230"/>
    </source>
</evidence>
<dbReference type="InterPro" id="IPR014013">
    <property type="entry name" value="Helic_SF1/SF2_ATP-bd_DinG/Rad3"/>
</dbReference>
<dbReference type="PANTHER" id="PTHR11472">
    <property type="entry name" value="DNA REPAIR DEAD HELICASE RAD3/XP-D SUBFAMILY MEMBER"/>
    <property type="match status" value="1"/>
</dbReference>
<dbReference type="Gene3D" id="1.10.275.40">
    <property type="match status" value="1"/>
</dbReference>
<dbReference type="Pfam" id="PF13307">
    <property type="entry name" value="Helicase_C_2"/>
    <property type="match status" value="1"/>
</dbReference>
<name>A0ABR2KCE5_9EUKA</name>
<feature type="region of interest" description="Disordered" evidence="10">
    <location>
        <begin position="1"/>
        <end position="55"/>
    </location>
</feature>
<gene>
    <name evidence="12" type="ORF">M9Y10_033544</name>
</gene>
<accession>A0ABR2KCE5</accession>
<evidence type="ECO:0000256" key="4">
    <source>
        <dbReference type="ARBA" id="ARBA00022806"/>
    </source>
</evidence>
<evidence type="ECO:0000256" key="5">
    <source>
        <dbReference type="ARBA" id="ARBA00022840"/>
    </source>
</evidence>
<feature type="compositionally biased region" description="Low complexity" evidence="10">
    <location>
        <begin position="25"/>
        <end position="55"/>
    </location>
</feature>
<keyword evidence="8" id="KW-0413">Isomerase</keyword>
<dbReference type="InterPro" id="IPR045028">
    <property type="entry name" value="DinG/Rad3-like"/>
</dbReference>
<dbReference type="InterPro" id="IPR042493">
    <property type="entry name" value="XPD_DNA_FeS"/>
</dbReference>
<evidence type="ECO:0000256" key="2">
    <source>
        <dbReference type="ARBA" id="ARBA00022741"/>
    </source>
</evidence>
<sequence>MSWMNDDSGEFVTWDDDPDFMSSIQQQQAQQEAYYQQQAQEQQAQPQQYQPQQPQQYIDTAPDIDQDEAQYLATYQNMNVADVSTELITKLRDVVSGWIPEWYNEIKTSIDKQNFPNYIKFYFLRLFIEYYTGNYILGKELTPAQAAAQVKQTFLNGNSLRDAVGAVQTVRYQQIVNLPLNNVILEHAGLTEEEAHVFFKFWKKNKQKPDFWESYKTQFYTEKYVFGDNAYQINLSYAQLASTFLGDMGKLHTDWRNLNETSNGLNILRSLHLSIFENEDFQPSFIDFWTQGKGDDAQMIKENLDFEKLMHAIQGEIGINDFLSVQGTTTIISHNLPFKNLEKAILTLQASGERITAENVAKQYFALGADYQKLKEIAEIRARLAELKRHGTLQARAMLKTMIRDKDKFWERFNISNQLPENLQHYFNDLENSIRAQRHDFMEREFQFADDNRDGDENKWFEEQITILMKSLDETNDKLRNSLKEKEAQASNGAKTTIINVEKILSDAIAKRNAIIDEIKNGNIKRDAVKDMLKAKNPEVTNKEIEEEAAKYKDKDVDTAKMMIENEKQLSENQWLDVYNYFAEVMSEVRRKVPGQNGEVIEIPLLTYSDPEQKTIPEDQYKKLEPRIKKLKEKHKGNADAAIADLKEDKKTRLPMVMNLYANQSEYDKAFLFQDWAALLDSYDWDIERWYDYIFQVIPKLQTLIKYNSQYDNNYGAELRNPSKPISSIVKLLDDKIVEYQKRQNIIATDQDVMNFISTNSDFITIEEVAGHAKDAKEAKIYIKMKVALKNKSGWDCGVDDYSFRQKIDVGFYSKEINGDVIKWDQRMKKENPALAQEMVKTTEKNQNFYGLPKEKFDDLRYWKDIDDEKWRLKYFEVENNFGVLKKIDPDAKNCKSFEDYIVKKNNPDSSPAYSSDKQCFIKNAVPETDNAALQIKNFISRFDEFQKAKYNMISGDFKGEYTLELARRLWNKNINKPHFETIEQCAKWLMDSGKRGEAGISYLVNEVNSRNQSLFADKNFNKVWEKWAKFAADNLVVLEPKDVMARAVGGYQALQTMLNAIEKNFWDEYFKYYFRIDLAKYFKNKQASNGELKVDPEEIYTGLTNDIQKAKSVIRDFQNTMTSLDNDRIEINKELSKEYADQHPEDDYLDIGIELYDTKPCDWESRFKVWGGNINKMKAEVLILYYNALCDKQNRLGEQIDPTHMIICESIADKLDERVAPSFTKASQLYRDQQKSGKNVQIPNPPDDMAKCNVVLKRHNVPIWYTSRTHTQLKQLVGELKKLDYHPQMTILASRKRLCLFKQVSQSSNVDMACLSAMSKKKCPYLFEKKIPPDFRPFGTLEKFDTDDLIRYCEQRMLCPYRLSRYIMKSADLILCPYNFIMNPKVKGQMMLTILGVILVVDEAHNIESVIKESTSFDHDRGGLQTTVGMINKYLKNQENPDFQENLSIIRDLFTGYLRYINDKSVLLREKNKFEFIESNNVDFFASIGITKLTWPRIRVALDYTFVVGNAGRLPGVGTPQKISMFVLDYLEQLYVVIALCFKNNCRFMNAFKLIVNLGTVPEEDHLLAINLDPGAYFSTVADEVNSVILSSGTLSPLNQMACELGTPFKVQLTASHIISSRQLEIFTVGQGMDNKIELLGTYKNMEANREKIEIELGNILIKILPAIPGGVLFFMPSHNSLSSMISTWQKYYIIDKIRNIKQIFFEEQNINAEMYSDYKSAIEKEGGAILLGVCRGRMSEGIDFYDDQARSVIVFGIPYPPRNDRDIQLKMQFNDDRLESIKSSSNSLNQSFCGMSGNDWYDAQAYRALFQATGRCIRHSKDYGSIILIDSRFAKNVGRFPRWMQQSFIERNTENNVVDIDVNLLPDKLSEFYSCMSIEFPPRFALRKGIPTSICCSKCDCFIVDIESLDENTIECLQVTNRPGLHEICNTKIEDGSVFIRKENQKKISDEISFEEAVYSTKDVAAYQPMVCRCGETLGAVFKVGKLEDISMLDGLFLAANRVAGNQGNNSLPITTVLDIKRSYTFTPQGKGQQVLCLTPNSS</sequence>
<dbReference type="Proteomes" id="UP001470230">
    <property type="component" value="Unassembled WGS sequence"/>
</dbReference>
<evidence type="ECO:0000256" key="1">
    <source>
        <dbReference type="ARBA" id="ARBA00022723"/>
    </source>
</evidence>
<feature type="domain" description="Helicase ATP-binding" evidence="11">
    <location>
        <begin position="1191"/>
        <end position="1463"/>
    </location>
</feature>
<organism evidence="12 13">
    <name type="scientific">Tritrichomonas musculus</name>
    <dbReference type="NCBI Taxonomy" id="1915356"/>
    <lineage>
        <taxon>Eukaryota</taxon>
        <taxon>Metamonada</taxon>
        <taxon>Parabasalia</taxon>
        <taxon>Tritrichomonadida</taxon>
        <taxon>Tritrichomonadidae</taxon>
        <taxon>Tritrichomonas</taxon>
    </lineage>
</organism>
<keyword evidence="2" id="KW-0547">Nucleotide-binding</keyword>
<feature type="compositionally biased region" description="Acidic residues" evidence="10">
    <location>
        <begin position="7"/>
        <end position="19"/>
    </location>
</feature>
<evidence type="ECO:0000256" key="7">
    <source>
        <dbReference type="ARBA" id="ARBA00023014"/>
    </source>
</evidence>
<dbReference type="Gene3D" id="3.40.50.300">
    <property type="entry name" value="P-loop containing nucleotide triphosphate hydrolases"/>
    <property type="match status" value="2"/>
</dbReference>
<keyword evidence="9" id="KW-0175">Coiled coil</keyword>
<keyword evidence="1" id="KW-0479">Metal-binding</keyword>
<evidence type="ECO:0000256" key="3">
    <source>
        <dbReference type="ARBA" id="ARBA00022801"/>
    </source>
</evidence>
<dbReference type="InterPro" id="IPR027417">
    <property type="entry name" value="P-loop_NTPase"/>
</dbReference>
<evidence type="ECO:0000259" key="11">
    <source>
        <dbReference type="PROSITE" id="PS51193"/>
    </source>
</evidence>
<feature type="coiled-coil region" evidence="9">
    <location>
        <begin position="1637"/>
        <end position="1664"/>
    </location>
</feature>
<dbReference type="EMBL" id="JAPFFF010000005">
    <property type="protein sequence ID" value="KAK8888805.1"/>
    <property type="molecule type" value="Genomic_DNA"/>
</dbReference>